<keyword evidence="1" id="KW-0805">Transcription regulation</keyword>
<evidence type="ECO:0000256" key="2">
    <source>
        <dbReference type="ARBA" id="ARBA00023125"/>
    </source>
</evidence>
<dbReference type="PANTHER" id="PTHR24567:SF58">
    <property type="entry name" value="CYCLIC AMP-BINDING REGULATORY PROTEIN"/>
    <property type="match status" value="1"/>
</dbReference>
<evidence type="ECO:0000259" key="5">
    <source>
        <dbReference type="PROSITE" id="PS51063"/>
    </source>
</evidence>
<reference evidence="6" key="2">
    <citation type="journal article" date="2021" name="PeerJ">
        <title>Extensive microbial diversity within the chicken gut microbiome revealed by metagenomics and culture.</title>
        <authorList>
            <person name="Gilroy R."/>
            <person name="Ravi A."/>
            <person name="Getino M."/>
            <person name="Pursley I."/>
            <person name="Horton D.L."/>
            <person name="Alikhan N.F."/>
            <person name="Baker D."/>
            <person name="Gharbi K."/>
            <person name="Hall N."/>
            <person name="Watson M."/>
            <person name="Adriaenssens E.M."/>
            <person name="Foster-Nyarko E."/>
            <person name="Jarju S."/>
            <person name="Secka A."/>
            <person name="Antonio M."/>
            <person name="Oren A."/>
            <person name="Chaudhuri R.R."/>
            <person name="La Ragione R."/>
            <person name="Hildebrand F."/>
            <person name="Pallen M.J."/>
        </authorList>
    </citation>
    <scope>NUCLEOTIDE SEQUENCE</scope>
    <source>
        <strain evidence="6">ChiSxjej1B13-7041</strain>
    </source>
</reference>
<dbReference type="SUPFAM" id="SSF46785">
    <property type="entry name" value="Winged helix' DNA-binding domain"/>
    <property type="match status" value="1"/>
</dbReference>
<dbReference type="InterPro" id="IPR036390">
    <property type="entry name" value="WH_DNA-bd_sf"/>
</dbReference>
<dbReference type="CDD" id="cd00038">
    <property type="entry name" value="CAP_ED"/>
    <property type="match status" value="1"/>
</dbReference>
<dbReference type="GO" id="GO:0003677">
    <property type="term" value="F:DNA binding"/>
    <property type="evidence" value="ECO:0007669"/>
    <property type="project" value="UniProtKB-KW"/>
</dbReference>
<comment type="caution">
    <text evidence="6">The sequence shown here is derived from an EMBL/GenBank/DDBJ whole genome shotgun (WGS) entry which is preliminary data.</text>
</comment>
<protein>
    <submittedName>
        <fullName evidence="6">Crp/Fnr family transcriptional regulator</fullName>
    </submittedName>
</protein>
<dbReference type="Pfam" id="PF13545">
    <property type="entry name" value="HTH_Crp_2"/>
    <property type="match status" value="1"/>
</dbReference>
<dbReference type="PROSITE" id="PS51063">
    <property type="entry name" value="HTH_CRP_2"/>
    <property type="match status" value="1"/>
</dbReference>
<dbReference type="GO" id="GO:0003700">
    <property type="term" value="F:DNA-binding transcription factor activity"/>
    <property type="evidence" value="ECO:0007669"/>
    <property type="project" value="TreeGrafter"/>
</dbReference>
<name>A0A9D1JGK7_9FIRM</name>
<dbReference type="SMART" id="SM00100">
    <property type="entry name" value="cNMP"/>
    <property type="match status" value="1"/>
</dbReference>
<keyword evidence="2" id="KW-0238">DNA-binding</keyword>
<dbReference type="InterPro" id="IPR050397">
    <property type="entry name" value="Env_Response_Regulators"/>
</dbReference>
<evidence type="ECO:0000313" key="6">
    <source>
        <dbReference type="EMBL" id="HIR93581.1"/>
    </source>
</evidence>
<dbReference type="PANTHER" id="PTHR24567">
    <property type="entry name" value="CRP FAMILY TRANSCRIPTIONAL REGULATORY PROTEIN"/>
    <property type="match status" value="1"/>
</dbReference>
<dbReference type="EMBL" id="DVHU01000082">
    <property type="protein sequence ID" value="HIR93581.1"/>
    <property type="molecule type" value="Genomic_DNA"/>
</dbReference>
<proteinExistence type="predicted"/>
<dbReference type="Proteomes" id="UP000886841">
    <property type="component" value="Unassembled WGS sequence"/>
</dbReference>
<dbReference type="InterPro" id="IPR018490">
    <property type="entry name" value="cNMP-bd_dom_sf"/>
</dbReference>
<dbReference type="Gene3D" id="2.60.120.10">
    <property type="entry name" value="Jelly Rolls"/>
    <property type="match status" value="1"/>
</dbReference>
<organism evidence="6 7">
    <name type="scientific">Candidatus Egerieimonas intestinavium</name>
    <dbReference type="NCBI Taxonomy" id="2840777"/>
    <lineage>
        <taxon>Bacteria</taxon>
        <taxon>Bacillati</taxon>
        <taxon>Bacillota</taxon>
        <taxon>Clostridia</taxon>
        <taxon>Lachnospirales</taxon>
        <taxon>Lachnospiraceae</taxon>
        <taxon>Lachnospiraceae incertae sedis</taxon>
        <taxon>Candidatus Egerieimonas</taxon>
    </lineage>
</organism>
<evidence type="ECO:0000256" key="1">
    <source>
        <dbReference type="ARBA" id="ARBA00023015"/>
    </source>
</evidence>
<dbReference type="InterPro" id="IPR000595">
    <property type="entry name" value="cNMP-bd_dom"/>
</dbReference>
<evidence type="ECO:0000259" key="4">
    <source>
        <dbReference type="PROSITE" id="PS50042"/>
    </source>
</evidence>
<sequence>MDYFFLTKTPLFQGVSTQELPAMLSCLEAKQQSFQKDARIYRAGDTVSALGLILSGSVRIESVDLWGHTSVLDLAGPGSVFAETYACIPQEPLMVDVVAAEPCAILFLDTQRLLTTCSSACSHHSRLIRNLLAISARKNLTLSRRIFHTSSKSIRGRLLSYLSFQAACQGSPEFSIPFNRQQLADYLGVDRSALSNELSKMRREGLLSAERNHFCLKKPAQE</sequence>
<dbReference type="PROSITE" id="PS50042">
    <property type="entry name" value="CNMP_BINDING_3"/>
    <property type="match status" value="1"/>
</dbReference>
<dbReference type="InterPro" id="IPR012318">
    <property type="entry name" value="HTH_CRP"/>
</dbReference>
<evidence type="ECO:0000256" key="3">
    <source>
        <dbReference type="ARBA" id="ARBA00023163"/>
    </source>
</evidence>
<dbReference type="AlphaFoldDB" id="A0A9D1JGK7"/>
<reference evidence="6" key="1">
    <citation type="submission" date="2020-10" db="EMBL/GenBank/DDBJ databases">
        <authorList>
            <person name="Gilroy R."/>
        </authorList>
    </citation>
    <scope>NUCLEOTIDE SEQUENCE</scope>
    <source>
        <strain evidence="6">ChiSxjej1B13-7041</strain>
    </source>
</reference>
<feature type="domain" description="HTH crp-type" evidence="5">
    <location>
        <begin position="152"/>
        <end position="220"/>
    </location>
</feature>
<accession>A0A9D1JGK7</accession>
<dbReference type="GO" id="GO:0005829">
    <property type="term" value="C:cytosol"/>
    <property type="evidence" value="ECO:0007669"/>
    <property type="project" value="TreeGrafter"/>
</dbReference>
<gene>
    <name evidence="6" type="ORF">IAB98_09215</name>
</gene>
<dbReference type="SMART" id="SM00419">
    <property type="entry name" value="HTH_CRP"/>
    <property type="match status" value="1"/>
</dbReference>
<dbReference type="Pfam" id="PF00027">
    <property type="entry name" value="cNMP_binding"/>
    <property type="match status" value="1"/>
</dbReference>
<dbReference type="InterPro" id="IPR014710">
    <property type="entry name" value="RmlC-like_jellyroll"/>
</dbReference>
<evidence type="ECO:0000313" key="7">
    <source>
        <dbReference type="Proteomes" id="UP000886841"/>
    </source>
</evidence>
<keyword evidence="3" id="KW-0804">Transcription</keyword>
<dbReference type="SUPFAM" id="SSF51206">
    <property type="entry name" value="cAMP-binding domain-like"/>
    <property type="match status" value="1"/>
</dbReference>
<feature type="domain" description="Cyclic nucleotide-binding" evidence="4">
    <location>
        <begin position="11"/>
        <end position="113"/>
    </location>
</feature>